<reference evidence="2 3" key="1">
    <citation type="submission" date="2022-05" db="EMBL/GenBank/DDBJ databases">
        <authorList>
            <consortium name="Genoscope - CEA"/>
            <person name="William W."/>
        </authorList>
    </citation>
    <scope>NUCLEOTIDE SEQUENCE [LARGE SCALE GENOMIC DNA]</scope>
</reference>
<dbReference type="EMBL" id="CALNXK010000324">
    <property type="protein sequence ID" value="CAH3182477.1"/>
    <property type="molecule type" value="Genomic_DNA"/>
</dbReference>
<sequence>HQQWSPSWSPLSLPSWIIPRIRNQVEITINYQPKPAATSRFVEKAEDFNNAGNDAYRKKDFAKAIFFYTEGIKVECKDKEFVSKLYNNRSTVYFYQGNYQDCLSDVKAATTLKASYLKAIIRDYLKHLYTCKIDPDKQDLLEIKSRSNKERETLPTLGGDKAERAEGGSRPHPKPLDCTSIAETRKKAGNDAFHKDDFNKAINLYTEGIEVKCRDEDLNAKLYNNRATAHYRLGHYHDCLGDVKAATALHPSNLKAIIRGENERNLKN</sequence>
<evidence type="ECO:0000256" key="1">
    <source>
        <dbReference type="SAM" id="MobiDB-lite"/>
    </source>
</evidence>
<dbReference type="SUPFAM" id="SSF48452">
    <property type="entry name" value="TPR-like"/>
    <property type="match status" value="2"/>
</dbReference>
<evidence type="ECO:0000313" key="2">
    <source>
        <dbReference type="EMBL" id="CAH3182477.1"/>
    </source>
</evidence>
<protein>
    <submittedName>
        <fullName evidence="2">Uncharacterized protein</fullName>
    </submittedName>
</protein>
<dbReference type="InterPro" id="IPR011990">
    <property type="entry name" value="TPR-like_helical_dom_sf"/>
</dbReference>
<keyword evidence="3" id="KW-1185">Reference proteome</keyword>
<organism evidence="2 3">
    <name type="scientific">Porites lobata</name>
    <dbReference type="NCBI Taxonomy" id="104759"/>
    <lineage>
        <taxon>Eukaryota</taxon>
        <taxon>Metazoa</taxon>
        <taxon>Cnidaria</taxon>
        <taxon>Anthozoa</taxon>
        <taxon>Hexacorallia</taxon>
        <taxon>Scleractinia</taxon>
        <taxon>Fungiina</taxon>
        <taxon>Poritidae</taxon>
        <taxon>Porites</taxon>
    </lineage>
</organism>
<feature type="region of interest" description="Disordered" evidence="1">
    <location>
        <begin position="151"/>
        <end position="175"/>
    </location>
</feature>
<dbReference type="Gene3D" id="1.25.40.10">
    <property type="entry name" value="Tetratricopeptide repeat domain"/>
    <property type="match status" value="2"/>
</dbReference>
<accession>A0ABN8RY64</accession>
<dbReference type="Proteomes" id="UP001159405">
    <property type="component" value="Unassembled WGS sequence"/>
</dbReference>
<dbReference type="PANTHER" id="PTHR46035">
    <property type="entry name" value="TETRATRICOPEPTIDE REPEAT PROTEIN 4"/>
    <property type="match status" value="1"/>
</dbReference>
<dbReference type="SMART" id="SM00028">
    <property type="entry name" value="TPR"/>
    <property type="match status" value="4"/>
</dbReference>
<dbReference type="PANTHER" id="PTHR46035:SF1">
    <property type="entry name" value="TETRATRICOPEPTIDE REPEAT PROTEIN 4"/>
    <property type="match status" value="1"/>
</dbReference>
<evidence type="ECO:0000313" key="3">
    <source>
        <dbReference type="Proteomes" id="UP001159405"/>
    </source>
</evidence>
<feature type="compositionally biased region" description="Basic and acidic residues" evidence="1">
    <location>
        <begin position="160"/>
        <end position="169"/>
    </location>
</feature>
<dbReference type="InterPro" id="IPR019734">
    <property type="entry name" value="TPR_rpt"/>
</dbReference>
<gene>
    <name evidence="2" type="ORF">PLOB_00026990</name>
</gene>
<proteinExistence type="predicted"/>
<name>A0ABN8RY64_9CNID</name>
<comment type="caution">
    <text evidence="2">The sequence shown here is derived from an EMBL/GenBank/DDBJ whole genome shotgun (WGS) entry which is preliminary data.</text>
</comment>
<feature type="non-terminal residue" evidence="2">
    <location>
        <position position="1"/>
    </location>
</feature>